<feature type="coiled-coil region" evidence="10">
    <location>
        <begin position="270"/>
        <end position="297"/>
    </location>
</feature>
<organism evidence="11">
    <name type="scientific">Spironucleus salmonicida</name>
    <dbReference type="NCBI Taxonomy" id="348837"/>
    <lineage>
        <taxon>Eukaryota</taxon>
        <taxon>Metamonada</taxon>
        <taxon>Diplomonadida</taxon>
        <taxon>Hexamitidae</taxon>
        <taxon>Hexamitinae</taxon>
        <taxon>Spironucleus</taxon>
    </lineage>
</organism>
<evidence type="ECO:0000256" key="5">
    <source>
        <dbReference type="ARBA" id="ARBA00022490"/>
    </source>
</evidence>
<name>V6LYV3_9EUKA</name>
<keyword evidence="7" id="KW-0969">Cilium</keyword>
<gene>
    <name evidence="11" type="ORF">SS50377_10201</name>
    <name evidence="12" type="ORF">SS50377_25647</name>
</gene>
<keyword evidence="8" id="KW-0206">Cytoskeleton</keyword>
<dbReference type="EMBL" id="AUWU02000006">
    <property type="protein sequence ID" value="KAH0571462.1"/>
    <property type="molecule type" value="Genomic_DNA"/>
</dbReference>
<dbReference type="OrthoDB" id="10253023at2759"/>
<accession>V6LYV3</accession>
<comment type="subcellular location">
    <subcellularLocation>
        <location evidence="2">Cytoplasm</location>
        <location evidence="2">Cytoskeleton</location>
        <location evidence="2">Flagellum axoneme</location>
    </subcellularLocation>
</comment>
<dbReference type="VEuPathDB" id="GiardiaDB:SS50377_25647"/>
<sequence>MNKLIAVEACRCLSVIQDMIDTLEQLQLVTPSLFGTVDIESVFGQRLSDLLREYSRKRLALESALAEQATVRAGGFKSRLKSLEKKIVNCTKEYKLEVEKLTMEFSVSREFYSKLVSNGVNVQQLLPQQQIQIGGGGGKSMASGSVAQEQQQSIGQAGAVQQYSSIQDLIHILKNMHNVVKLNMNTSVQQEQNRKQLISQLTQSERQQQNTHASLLKEFDLLFNQNKQQESSLNDQISSVNNQLNLNATNADSTANKLLQQASTAETDDATNFTQQIEQIKASMNELGRKLTDLSKKQKEQSSQVNRDKRRAFVNIRDNIHKFDQNAKKLDEDIFRLKHEIRLSDTRISQLDEIIAEYKKDKTYRDSLGDQAEKKKERWEMFWELAPECYIERED</sequence>
<dbReference type="InterPro" id="IPR042815">
    <property type="entry name" value="DRC10"/>
</dbReference>
<keyword evidence="10" id="KW-0175">Coiled coil</keyword>
<evidence type="ECO:0000256" key="2">
    <source>
        <dbReference type="ARBA" id="ARBA00004611"/>
    </source>
</evidence>
<keyword evidence="9" id="KW-0966">Cell projection</keyword>
<evidence type="ECO:0000256" key="6">
    <source>
        <dbReference type="ARBA" id="ARBA00022846"/>
    </source>
</evidence>
<evidence type="ECO:0000313" key="11">
    <source>
        <dbReference type="EMBL" id="EST49453.1"/>
    </source>
</evidence>
<evidence type="ECO:0000256" key="1">
    <source>
        <dbReference type="ARBA" id="ARBA00003029"/>
    </source>
</evidence>
<evidence type="ECO:0000313" key="13">
    <source>
        <dbReference type="Proteomes" id="UP000018208"/>
    </source>
</evidence>
<keyword evidence="6" id="KW-0282">Flagellum</keyword>
<proteinExistence type="inferred from homology"/>
<comment type="similarity">
    <text evidence="3">Belongs to the DRC10 family.</text>
</comment>
<reference evidence="11 12" key="1">
    <citation type="journal article" date="2014" name="PLoS Genet.">
        <title>The Genome of Spironucleus salmonicida Highlights a Fish Pathogen Adapted to Fluctuating Environments.</title>
        <authorList>
            <person name="Xu F."/>
            <person name="Jerlstrom-Hultqvist J."/>
            <person name="Einarsson E."/>
            <person name="Astvaldsson A."/>
            <person name="Svard S.G."/>
            <person name="Andersson J.O."/>
        </authorList>
    </citation>
    <scope>NUCLEOTIDE SEQUENCE</scope>
    <source>
        <strain evidence="12">ATCC 50377</strain>
    </source>
</reference>
<evidence type="ECO:0000256" key="8">
    <source>
        <dbReference type="ARBA" id="ARBA00023212"/>
    </source>
</evidence>
<reference evidence="12" key="2">
    <citation type="submission" date="2020-12" db="EMBL/GenBank/DDBJ databases">
        <title>New Spironucleus salmonicida genome in near-complete chromosomes.</title>
        <authorList>
            <person name="Xu F."/>
            <person name="Kurt Z."/>
            <person name="Jimenez-Gonzalez A."/>
            <person name="Astvaldsson A."/>
            <person name="Andersson J.O."/>
            <person name="Svard S.G."/>
        </authorList>
    </citation>
    <scope>NUCLEOTIDE SEQUENCE</scope>
    <source>
        <strain evidence="12">ATCC 50377</strain>
    </source>
</reference>
<comment type="function">
    <text evidence="1">Component of the nexin-dynein regulatory complex (N-DRC), a key regulator of ciliary/flagellar motility which maintains the alignment and integrity of the distal axoneme and regulates microtubule sliding in motile axonemes.</text>
</comment>
<evidence type="ECO:0000313" key="12">
    <source>
        <dbReference type="EMBL" id="KAH0571462.1"/>
    </source>
</evidence>
<keyword evidence="5" id="KW-0963">Cytoplasm</keyword>
<evidence type="ECO:0000256" key="4">
    <source>
        <dbReference type="ARBA" id="ARBA00021752"/>
    </source>
</evidence>
<evidence type="ECO:0000256" key="10">
    <source>
        <dbReference type="SAM" id="Coils"/>
    </source>
</evidence>
<evidence type="ECO:0000256" key="3">
    <source>
        <dbReference type="ARBA" id="ARBA00009071"/>
    </source>
</evidence>
<dbReference type="EMBL" id="KI545950">
    <property type="protein sequence ID" value="EST49453.1"/>
    <property type="molecule type" value="Genomic_DNA"/>
</dbReference>
<evidence type="ECO:0000256" key="9">
    <source>
        <dbReference type="ARBA" id="ARBA00023273"/>
    </source>
</evidence>
<dbReference type="PANTHER" id="PTHR31598:SF1">
    <property type="entry name" value="DYNEIN REGULATORY COMPLEX PROTEIN 10"/>
    <property type="match status" value="1"/>
</dbReference>
<evidence type="ECO:0000256" key="7">
    <source>
        <dbReference type="ARBA" id="ARBA00023069"/>
    </source>
</evidence>
<keyword evidence="13" id="KW-1185">Reference proteome</keyword>
<protein>
    <recommendedName>
        <fullName evidence="4">Dynein regulatory complex protein 10</fullName>
    </recommendedName>
</protein>
<dbReference type="PANTHER" id="PTHR31598">
    <property type="entry name" value="IQ DOMAIN-CONTAINING PROTEIN D"/>
    <property type="match status" value="1"/>
</dbReference>
<dbReference type="AlphaFoldDB" id="V6LYV3"/>
<dbReference type="Proteomes" id="UP000018208">
    <property type="component" value="Unassembled WGS sequence"/>
</dbReference>